<dbReference type="InterPro" id="IPR010730">
    <property type="entry name" value="HET"/>
</dbReference>
<gene>
    <name evidence="2" type="ORF">B0T26DRAFT_639445</name>
</gene>
<accession>A0AA40B6T8</accession>
<proteinExistence type="predicted"/>
<name>A0AA40B6T8_9PEZI</name>
<evidence type="ECO:0000313" key="3">
    <source>
        <dbReference type="Proteomes" id="UP001172101"/>
    </source>
</evidence>
<dbReference type="PANTHER" id="PTHR33112:SF9">
    <property type="entry name" value="HETEROKARYON INCOMPATIBILITY DOMAIN-CONTAINING PROTEIN"/>
    <property type="match status" value="1"/>
</dbReference>
<protein>
    <submittedName>
        <fullName evidence="2">Heterokaryon incompatibility protein-domain-containing protein</fullName>
    </submittedName>
</protein>
<dbReference type="Pfam" id="PF06985">
    <property type="entry name" value="HET"/>
    <property type="match status" value="1"/>
</dbReference>
<keyword evidence="3" id="KW-1185">Reference proteome</keyword>
<dbReference type="EMBL" id="JAUIRO010000002">
    <property type="protein sequence ID" value="KAK0728729.1"/>
    <property type="molecule type" value="Genomic_DNA"/>
</dbReference>
<dbReference type="PANTHER" id="PTHR33112">
    <property type="entry name" value="DOMAIN PROTEIN, PUTATIVE-RELATED"/>
    <property type="match status" value="1"/>
</dbReference>
<reference evidence="2" key="1">
    <citation type="submission" date="2023-06" db="EMBL/GenBank/DDBJ databases">
        <title>Genome-scale phylogeny and comparative genomics of the fungal order Sordariales.</title>
        <authorList>
            <consortium name="Lawrence Berkeley National Laboratory"/>
            <person name="Hensen N."/>
            <person name="Bonometti L."/>
            <person name="Westerberg I."/>
            <person name="Brannstrom I.O."/>
            <person name="Guillou S."/>
            <person name="Cros-Aarteil S."/>
            <person name="Calhoun S."/>
            <person name="Haridas S."/>
            <person name="Kuo A."/>
            <person name="Mondo S."/>
            <person name="Pangilinan J."/>
            <person name="Riley R."/>
            <person name="LaButti K."/>
            <person name="Andreopoulos B."/>
            <person name="Lipzen A."/>
            <person name="Chen C."/>
            <person name="Yanf M."/>
            <person name="Daum C."/>
            <person name="Ng V."/>
            <person name="Clum A."/>
            <person name="Steindorff A."/>
            <person name="Ohm R."/>
            <person name="Martin F."/>
            <person name="Silar P."/>
            <person name="Natvig D."/>
            <person name="Lalanne C."/>
            <person name="Gautier V."/>
            <person name="Ament-velasquez S.L."/>
            <person name="Kruys A."/>
            <person name="Hutchinson M.I."/>
            <person name="Powell A.J."/>
            <person name="Barry K."/>
            <person name="Miller A.N."/>
            <person name="Grigoriev I.V."/>
            <person name="Debuchy R."/>
            <person name="Gladieux P."/>
            <person name="Thoren M.H."/>
            <person name="Johannesson H."/>
        </authorList>
    </citation>
    <scope>NUCLEOTIDE SEQUENCE</scope>
    <source>
        <strain evidence="2">SMH2392-1A</strain>
    </source>
</reference>
<sequence length="339" mass="37666">MISHWIEECALHSGCHTLDTRPAFLPSRLLFLGTPESPELRIVSRSSLANVSSPRYIALSHCWGGNVGCTLTKENYSALSQSLPGGSLPKNFADAVQITRRLNESYLWIDSLCIMQDSPDDWEKESLTMGQVFAYAYCVIAATASANAHGGCLRDRPVPRKERNLMSSKTRRYFVPTNAAPVMTLFDTRVEIAPLTRRAWAFQERLLSRRLVHFCSDVVLFECNTIQASEFHPRGALDVLQSFGPASQHSLAEKIEFSKRWFDIVAAYSEGALTVPTDKLVALSGVAELVQERAQAPYIAGLWNAGALVLQLLWMVKEPVEKQGLFCAPSWSWASANGR</sequence>
<dbReference type="AlphaFoldDB" id="A0AA40B6T8"/>
<comment type="caution">
    <text evidence="2">The sequence shown here is derived from an EMBL/GenBank/DDBJ whole genome shotgun (WGS) entry which is preliminary data.</text>
</comment>
<dbReference type="Proteomes" id="UP001172101">
    <property type="component" value="Unassembled WGS sequence"/>
</dbReference>
<evidence type="ECO:0000259" key="1">
    <source>
        <dbReference type="Pfam" id="PF06985"/>
    </source>
</evidence>
<dbReference type="GeneID" id="85320407"/>
<evidence type="ECO:0000313" key="2">
    <source>
        <dbReference type="EMBL" id="KAK0728729.1"/>
    </source>
</evidence>
<organism evidence="2 3">
    <name type="scientific">Lasiosphaeria miniovina</name>
    <dbReference type="NCBI Taxonomy" id="1954250"/>
    <lineage>
        <taxon>Eukaryota</taxon>
        <taxon>Fungi</taxon>
        <taxon>Dikarya</taxon>
        <taxon>Ascomycota</taxon>
        <taxon>Pezizomycotina</taxon>
        <taxon>Sordariomycetes</taxon>
        <taxon>Sordariomycetidae</taxon>
        <taxon>Sordariales</taxon>
        <taxon>Lasiosphaeriaceae</taxon>
        <taxon>Lasiosphaeria</taxon>
    </lineage>
</organism>
<feature type="domain" description="Heterokaryon incompatibility" evidence="1">
    <location>
        <begin position="56"/>
        <end position="204"/>
    </location>
</feature>
<dbReference type="RefSeq" id="XP_060301584.1">
    <property type="nucleotide sequence ID" value="XM_060437137.1"/>
</dbReference>
<feature type="non-terminal residue" evidence="2">
    <location>
        <position position="1"/>
    </location>
</feature>